<protein>
    <submittedName>
        <fullName evidence="3">Uncharacterized protein</fullName>
    </submittedName>
</protein>
<comment type="caution">
    <text evidence="3">The sequence shown here is derived from an EMBL/GenBank/DDBJ whole genome shotgun (WGS) entry which is preliminary data.</text>
</comment>
<reference evidence="3 4" key="1">
    <citation type="submission" date="2014-11" db="EMBL/GenBank/DDBJ databases">
        <title>Genome sequence of Microbacterium mangrovi MUSC 115(T).</title>
        <authorList>
            <person name="Lee L.-H."/>
        </authorList>
    </citation>
    <scope>NUCLEOTIDE SEQUENCE [LARGE SCALE GENOMIC DNA]</scope>
    <source>
        <strain evidence="3 4">MUSC 115</strain>
    </source>
</reference>
<feature type="region of interest" description="Disordered" evidence="1">
    <location>
        <begin position="64"/>
        <end position="83"/>
    </location>
</feature>
<proteinExistence type="predicted"/>
<dbReference type="AlphaFoldDB" id="A0A0B2A6Z6"/>
<evidence type="ECO:0000256" key="2">
    <source>
        <dbReference type="SAM" id="Phobius"/>
    </source>
</evidence>
<organism evidence="3 4">
    <name type="scientific">Microbacterium mangrovi</name>
    <dbReference type="NCBI Taxonomy" id="1348253"/>
    <lineage>
        <taxon>Bacteria</taxon>
        <taxon>Bacillati</taxon>
        <taxon>Actinomycetota</taxon>
        <taxon>Actinomycetes</taxon>
        <taxon>Micrococcales</taxon>
        <taxon>Microbacteriaceae</taxon>
        <taxon>Microbacterium</taxon>
    </lineage>
</organism>
<dbReference type="RefSeq" id="WP_039399203.1">
    <property type="nucleotide sequence ID" value="NZ_JTDK01000010.1"/>
</dbReference>
<gene>
    <name evidence="3" type="ORF">LK09_10890</name>
</gene>
<sequence>MDALGWIIGAAVVLIAAAFVLSAPRLHSAHLRRQERGMSGGFAAVGAGFDSVWRPSAEEARTEWEASVEAPAPAPLAGGKGRIQNGRIVIAPKDHPAD</sequence>
<feature type="transmembrane region" description="Helical" evidence="2">
    <location>
        <begin position="6"/>
        <end position="26"/>
    </location>
</feature>
<accession>A0A0B2A6Z6</accession>
<keyword evidence="2" id="KW-1133">Transmembrane helix</keyword>
<dbReference type="EMBL" id="JTDK01000010">
    <property type="protein sequence ID" value="KHK97312.1"/>
    <property type="molecule type" value="Genomic_DNA"/>
</dbReference>
<dbReference type="OrthoDB" id="4954842at2"/>
<name>A0A0B2A6Z6_9MICO</name>
<dbReference type="Proteomes" id="UP000031030">
    <property type="component" value="Unassembled WGS sequence"/>
</dbReference>
<evidence type="ECO:0000313" key="3">
    <source>
        <dbReference type="EMBL" id="KHK97312.1"/>
    </source>
</evidence>
<keyword evidence="2" id="KW-0472">Membrane</keyword>
<evidence type="ECO:0000256" key="1">
    <source>
        <dbReference type="SAM" id="MobiDB-lite"/>
    </source>
</evidence>
<evidence type="ECO:0000313" key="4">
    <source>
        <dbReference type="Proteomes" id="UP000031030"/>
    </source>
</evidence>
<keyword evidence="4" id="KW-1185">Reference proteome</keyword>
<keyword evidence="2" id="KW-0812">Transmembrane</keyword>